<name>A0A379WZ73_SALET</name>
<gene>
    <name evidence="2" type="primary">sciE</name>
    <name evidence="2" type="ORF">NCTC8261_05764</name>
</gene>
<dbReference type="PANTHER" id="PTHR38595:SF1">
    <property type="entry name" value="TYPE VI SECRETION SYSTEM COMPONENT TSSE1"/>
    <property type="match status" value="1"/>
</dbReference>
<dbReference type="NCBIfam" id="TIGR03357">
    <property type="entry name" value="VI_zyme"/>
    <property type="match status" value="1"/>
</dbReference>
<dbReference type="InterPro" id="IPR011990">
    <property type="entry name" value="TPR-like_helical_dom_sf"/>
</dbReference>
<organism evidence="2 3">
    <name type="scientific">Salmonella enterica I</name>
    <dbReference type="NCBI Taxonomy" id="59201"/>
    <lineage>
        <taxon>Bacteria</taxon>
        <taxon>Pseudomonadati</taxon>
        <taxon>Pseudomonadota</taxon>
        <taxon>Gammaproteobacteria</taxon>
        <taxon>Enterobacterales</taxon>
        <taxon>Enterobacteriaceae</taxon>
        <taxon>Salmonella</taxon>
    </lineage>
</organism>
<reference evidence="2 3" key="1">
    <citation type="submission" date="2018-06" db="EMBL/GenBank/DDBJ databases">
        <authorList>
            <consortium name="Pathogen Informatics"/>
            <person name="Doyle S."/>
        </authorList>
    </citation>
    <scope>NUCLEOTIDE SEQUENCE [LARGE SCALE GENOMIC DNA]</scope>
    <source>
        <strain evidence="2 3">NCTC8261</strain>
    </source>
</reference>
<dbReference type="PANTHER" id="PTHR38595">
    <property type="entry name" value="CYTOPLASMIC PROTEIN-RELATED"/>
    <property type="match status" value="1"/>
</dbReference>
<dbReference type="InterPro" id="IPR007048">
    <property type="entry name" value="IraD/Gp25-like"/>
</dbReference>
<dbReference type="InterPro" id="IPR053176">
    <property type="entry name" value="T6SS_TssE1-like"/>
</dbReference>
<dbReference type="AlphaFoldDB" id="A0A379WZ73"/>
<evidence type="ECO:0000313" key="3">
    <source>
        <dbReference type="Proteomes" id="UP000254712"/>
    </source>
</evidence>
<dbReference type="InterPro" id="IPR009211">
    <property type="entry name" value="TagJ"/>
</dbReference>
<dbReference type="Gene3D" id="1.25.40.10">
    <property type="entry name" value="Tetratricopeptide repeat domain"/>
    <property type="match status" value="1"/>
</dbReference>
<evidence type="ECO:0000259" key="1">
    <source>
        <dbReference type="Pfam" id="PF04965"/>
    </source>
</evidence>
<dbReference type="SUPFAM" id="SSF144059">
    <property type="entry name" value="ImpE-like"/>
    <property type="match status" value="2"/>
</dbReference>
<dbReference type="SUPFAM" id="SSF160719">
    <property type="entry name" value="gpW/gp25-like"/>
    <property type="match status" value="1"/>
</dbReference>
<accession>A0A379WZ73</accession>
<sequence length="449" mass="50519">MKKTDTLPATLSALIQEYSIAEGIQMAEQQVRENPAKALCRHSLFQLLCVAGDWSRALHQLQLCARMEANYTQEARLYRELVRCEMFRHTVFQGEQRPGFLLPQPVWVESLLAALACHDDTGEVDKHRNTALEAITDTGGQWNGGAFDWAGGQWNGGAFDWASDSDSRLGPVLELVTGGVYIWLPFSQIRSLESPQPARLTDLLWKPVNITLVNGDTHGAWLFTRYSGSESASDACVCAGNRLAGRPRRNHRAGAGAESLADQPRRYQPAGHGPLYLSCSGKRWRMSTSRFTPANHLLPTLFDRLCDNAPYQKIDRDISVTPVQLKEIIRRDLSFLLNTISHEGDIDARRYPQAAASVLNYGLPPLAGSFMYEHKWDDISEAIRRAIIRFEPRLNAATLRVTPLLDKTRQGSYNTLQFEIRGQILTQPYPTEFLVRSALDMELSRITFF</sequence>
<dbReference type="Pfam" id="PF04965">
    <property type="entry name" value="GPW_gp25"/>
    <property type="match status" value="1"/>
</dbReference>
<feature type="domain" description="IraD/Gp25-like" evidence="1">
    <location>
        <begin position="324"/>
        <end position="428"/>
    </location>
</feature>
<dbReference type="Pfam" id="PF07024">
    <property type="entry name" value="ImpE"/>
    <property type="match status" value="1"/>
</dbReference>
<dbReference type="InterPro" id="IPR017737">
    <property type="entry name" value="TssE1-like"/>
</dbReference>
<protein>
    <submittedName>
        <fullName evidence="2">SciE protein</fullName>
    </submittedName>
</protein>
<dbReference type="EMBL" id="UGXT01000002">
    <property type="protein sequence ID" value="SUH39409.1"/>
    <property type="molecule type" value="Genomic_DNA"/>
</dbReference>
<evidence type="ECO:0000313" key="2">
    <source>
        <dbReference type="EMBL" id="SUH39409.1"/>
    </source>
</evidence>
<dbReference type="Proteomes" id="UP000254712">
    <property type="component" value="Unassembled WGS sequence"/>
</dbReference>
<proteinExistence type="predicted"/>